<gene>
    <name evidence="2" type="ORF">NDU88_002037</name>
</gene>
<evidence type="ECO:0000313" key="2">
    <source>
        <dbReference type="EMBL" id="KAJ1198193.1"/>
    </source>
</evidence>
<name>A0AAV7VA27_PLEWA</name>
<accession>A0AAV7VA27</accession>
<feature type="region of interest" description="Disordered" evidence="1">
    <location>
        <begin position="43"/>
        <end position="76"/>
    </location>
</feature>
<organism evidence="2 3">
    <name type="scientific">Pleurodeles waltl</name>
    <name type="common">Iberian ribbed newt</name>
    <dbReference type="NCBI Taxonomy" id="8319"/>
    <lineage>
        <taxon>Eukaryota</taxon>
        <taxon>Metazoa</taxon>
        <taxon>Chordata</taxon>
        <taxon>Craniata</taxon>
        <taxon>Vertebrata</taxon>
        <taxon>Euteleostomi</taxon>
        <taxon>Amphibia</taxon>
        <taxon>Batrachia</taxon>
        <taxon>Caudata</taxon>
        <taxon>Salamandroidea</taxon>
        <taxon>Salamandridae</taxon>
        <taxon>Pleurodelinae</taxon>
        <taxon>Pleurodeles</taxon>
    </lineage>
</organism>
<proteinExistence type="predicted"/>
<protein>
    <submittedName>
        <fullName evidence="2">Uncharacterized protein</fullName>
    </submittedName>
</protein>
<sequence length="76" mass="8583">MGRARRATIGVGVWKRKETADHRDQFDTWEDSNRTREPLHQLNSVAEEGSEELEQNTPLRGPSGKEPETLLTGVNP</sequence>
<evidence type="ECO:0000313" key="3">
    <source>
        <dbReference type="Proteomes" id="UP001066276"/>
    </source>
</evidence>
<reference evidence="2" key="1">
    <citation type="journal article" date="2022" name="bioRxiv">
        <title>Sequencing and chromosome-scale assembly of the giantPleurodeles waltlgenome.</title>
        <authorList>
            <person name="Brown T."/>
            <person name="Elewa A."/>
            <person name="Iarovenko S."/>
            <person name="Subramanian E."/>
            <person name="Araus A.J."/>
            <person name="Petzold A."/>
            <person name="Susuki M."/>
            <person name="Suzuki K.-i.T."/>
            <person name="Hayashi T."/>
            <person name="Toyoda A."/>
            <person name="Oliveira C."/>
            <person name="Osipova E."/>
            <person name="Leigh N.D."/>
            <person name="Simon A."/>
            <person name="Yun M.H."/>
        </authorList>
    </citation>
    <scope>NUCLEOTIDE SEQUENCE</scope>
    <source>
        <strain evidence="2">20211129_DDA</strain>
        <tissue evidence="2">Liver</tissue>
    </source>
</reference>
<dbReference type="AlphaFoldDB" id="A0AAV7VA27"/>
<comment type="caution">
    <text evidence="2">The sequence shown here is derived from an EMBL/GenBank/DDBJ whole genome shotgun (WGS) entry which is preliminary data.</text>
</comment>
<evidence type="ECO:0000256" key="1">
    <source>
        <dbReference type="SAM" id="MobiDB-lite"/>
    </source>
</evidence>
<keyword evidence="3" id="KW-1185">Reference proteome</keyword>
<dbReference type="EMBL" id="JANPWB010000003">
    <property type="protein sequence ID" value="KAJ1198193.1"/>
    <property type="molecule type" value="Genomic_DNA"/>
</dbReference>
<dbReference type="Proteomes" id="UP001066276">
    <property type="component" value="Chromosome 2_1"/>
</dbReference>